<evidence type="ECO:0000259" key="3">
    <source>
        <dbReference type="Pfam" id="PF13205"/>
    </source>
</evidence>
<evidence type="ECO:0000313" key="4">
    <source>
        <dbReference type="EMBL" id="PIR47603.1"/>
    </source>
</evidence>
<feature type="domain" description="SbsA Ig-like" evidence="3">
    <location>
        <begin position="157"/>
        <end position="283"/>
    </location>
</feature>
<keyword evidence="1" id="KW-0732">Signal</keyword>
<dbReference type="EMBL" id="PCYM01000005">
    <property type="protein sequence ID" value="PIR47603.1"/>
    <property type="molecule type" value="Genomic_DNA"/>
</dbReference>
<accession>A0A2H0RM77</accession>
<comment type="caution">
    <text evidence="4">The sequence shown here is derived from an EMBL/GenBank/DDBJ whole genome shotgun (WGS) entry which is preliminary data.</text>
</comment>
<gene>
    <name evidence="4" type="ORF">COV06_02885</name>
</gene>
<evidence type="ECO:0000256" key="2">
    <source>
        <dbReference type="SAM" id="Phobius"/>
    </source>
</evidence>
<dbReference type="InterPro" id="IPR043993">
    <property type="entry name" value="T4SS_pilin"/>
</dbReference>
<dbReference type="InterPro" id="IPR032812">
    <property type="entry name" value="SbsA_Ig"/>
</dbReference>
<reference evidence="4 5" key="1">
    <citation type="submission" date="2017-09" db="EMBL/GenBank/DDBJ databases">
        <title>Depth-based differentiation of microbial function through sediment-hosted aquifers and enrichment of novel symbionts in the deep terrestrial subsurface.</title>
        <authorList>
            <person name="Probst A.J."/>
            <person name="Ladd B."/>
            <person name="Jarett J.K."/>
            <person name="Geller-Mcgrath D.E."/>
            <person name="Sieber C.M."/>
            <person name="Emerson J.B."/>
            <person name="Anantharaman K."/>
            <person name="Thomas B.C."/>
            <person name="Malmstrom R."/>
            <person name="Stieglmeier M."/>
            <person name="Klingl A."/>
            <person name="Woyke T."/>
            <person name="Ryan C.M."/>
            <person name="Banfield J.F."/>
        </authorList>
    </citation>
    <scope>NUCLEOTIDE SEQUENCE [LARGE SCALE GENOMIC DNA]</scope>
    <source>
        <strain evidence="4">CG10_big_fil_rev_8_21_14_0_10_50_16</strain>
    </source>
</reference>
<feature type="transmembrane region" description="Helical" evidence="2">
    <location>
        <begin position="57"/>
        <end position="80"/>
    </location>
</feature>
<name>A0A2H0RM77_9BACT</name>
<dbReference type="Proteomes" id="UP000230084">
    <property type="component" value="Unassembled WGS sequence"/>
</dbReference>
<proteinExistence type="predicted"/>
<evidence type="ECO:0000313" key="5">
    <source>
        <dbReference type="Proteomes" id="UP000230084"/>
    </source>
</evidence>
<dbReference type="AlphaFoldDB" id="A0A2H0RM77"/>
<sequence>MKNWLRSSLIPFACITTMVVMGFLFLPIHTTFAQDVAVQGLQTVGDASGLGQEDIRVIIGNVIRIALGFLGLVAVIIVIYGGALWMMSKGDPAKIAKAQSILVNAGIGLAIILSALIITQFVLNALADATGLGTGTSTSSDLITIDPLSSSLGSGIIDSHYPMRNAQDVPRNTSIVVTFREAMDAASLMDGYTGDPSIALPLRAGSVVIYPTNLGESSALPPADVNVSVTPDLKSFVFDPAPYLGSALEDTAYTVELTNDIQLANGDSAFTGAFADGYSWRFRVSTELDLIPPTIESVIPIASTTNARNILIQINYSEPVNPISASGPTSSFSNIVATGAAGTIAGSWGLMNQFQSNEFVSDLACGTNSCGEVIYCLPSNDAITVDVLAASLAAEPPAALLPPNGVIDMAGNSLDGNSDGAATGPSTDSYTWNFSTNDSIVLVPPQVVSTTPAITPGMPGQNVAFDQPVHLLFDSLLSLNTVNADALQLRSPTENLWFTFRSVVSGYPNPTNPAVTIPSHEVTVLHGVFSSEQIYGVEVDSSLRSIYQNCFTPSRSQTCTGGEANCCNDESQSGLCSYPHFTL</sequence>
<keyword evidence="2" id="KW-0812">Transmembrane</keyword>
<organism evidence="4 5">
    <name type="scientific">Candidatus Uhrbacteria bacterium CG10_big_fil_rev_8_21_14_0_10_50_16</name>
    <dbReference type="NCBI Taxonomy" id="1975039"/>
    <lineage>
        <taxon>Bacteria</taxon>
        <taxon>Candidatus Uhriibacteriota</taxon>
    </lineage>
</organism>
<dbReference type="Pfam" id="PF13205">
    <property type="entry name" value="Big_5"/>
    <property type="match status" value="1"/>
</dbReference>
<dbReference type="Pfam" id="PF18895">
    <property type="entry name" value="T4SS_pilin"/>
    <property type="match status" value="1"/>
</dbReference>
<keyword evidence="2" id="KW-0472">Membrane</keyword>
<keyword evidence="2" id="KW-1133">Transmembrane helix</keyword>
<protein>
    <recommendedName>
        <fullName evidence="3">SbsA Ig-like domain-containing protein</fullName>
    </recommendedName>
</protein>
<feature type="transmembrane region" description="Helical" evidence="2">
    <location>
        <begin position="101"/>
        <end position="123"/>
    </location>
</feature>
<evidence type="ECO:0000256" key="1">
    <source>
        <dbReference type="ARBA" id="ARBA00022729"/>
    </source>
</evidence>